<protein>
    <recommendedName>
        <fullName evidence="4">RING-type domain-containing protein</fullName>
    </recommendedName>
</protein>
<comment type="caution">
    <text evidence="2">The sequence shown here is derived from an EMBL/GenBank/DDBJ whole genome shotgun (WGS) entry which is preliminary data.</text>
</comment>
<accession>A0AAD7J8T3</accession>
<dbReference type="EMBL" id="JARKIB010000045">
    <property type="protein sequence ID" value="KAJ7757011.1"/>
    <property type="molecule type" value="Genomic_DNA"/>
</dbReference>
<evidence type="ECO:0000313" key="3">
    <source>
        <dbReference type="Proteomes" id="UP001215598"/>
    </source>
</evidence>
<name>A0AAD7J8T3_9AGAR</name>
<proteinExistence type="predicted"/>
<feature type="region of interest" description="Disordered" evidence="1">
    <location>
        <begin position="37"/>
        <end position="57"/>
    </location>
</feature>
<organism evidence="2 3">
    <name type="scientific">Mycena metata</name>
    <dbReference type="NCBI Taxonomy" id="1033252"/>
    <lineage>
        <taxon>Eukaryota</taxon>
        <taxon>Fungi</taxon>
        <taxon>Dikarya</taxon>
        <taxon>Basidiomycota</taxon>
        <taxon>Agaricomycotina</taxon>
        <taxon>Agaricomycetes</taxon>
        <taxon>Agaricomycetidae</taxon>
        <taxon>Agaricales</taxon>
        <taxon>Marasmiineae</taxon>
        <taxon>Mycenaceae</taxon>
        <taxon>Mycena</taxon>
    </lineage>
</organism>
<dbReference type="Proteomes" id="UP001215598">
    <property type="component" value="Unassembled WGS sequence"/>
</dbReference>
<evidence type="ECO:0008006" key="4">
    <source>
        <dbReference type="Google" id="ProtNLM"/>
    </source>
</evidence>
<gene>
    <name evidence="2" type="ORF">B0H16DRAFT_1314658</name>
</gene>
<keyword evidence="3" id="KW-1185">Reference proteome</keyword>
<reference evidence="2" key="1">
    <citation type="submission" date="2023-03" db="EMBL/GenBank/DDBJ databases">
        <title>Massive genome expansion in bonnet fungi (Mycena s.s.) driven by repeated elements and novel gene families across ecological guilds.</title>
        <authorList>
            <consortium name="Lawrence Berkeley National Laboratory"/>
            <person name="Harder C.B."/>
            <person name="Miyauchi S."/>
            <person name="Viragh M."/>
            <person name="Kuo A."/>
            <person name="Thoen E."/>
            <person name="Andreopoulos B."/>
            <person name="Lu D."/>
            <person name="Skrede I."/>
            <person name="Drula E."/>
            <person name="Henrissat B."/>
            <person name="Morin E."/>
            <person name="Kohler A."/>
            <person name="Barry K."/>
            <person name="LaButti K."/>
            <person name="Morin E."/>
            <person name="Salamov A."/>
            <person name="Lipzen A."/>
            <person name="Mereny Z."/>
            <person name="Hegedus B."/>
            <person name="Baldrian P."/>
            <person name="Stursova M."/>
            <person name="Weitz H."/>
            <person name="Taylor A."/>
            <person name="Grigoriev I.V."/>
            <person name="Nagy L.G."/>
            <person name="Martin F."/>
            <person name="Kauserud H."/>
        </authorList>
    </citation>
    <scope>NUCLEOTIDE SEQUENCE</scope>
    <source>
        <strain evidence="2">CBHHK182m</strain>
    </source>
</reference>
<feature type="non-terminal residue" evidence="2">
    <location>
        <position position="1"/>
    </location>
</feature>
<dbReference type="AlphaFoldDB" id="A0AAD7J8T3"/>
<evidence type="ECO:0000313" key="2">
    <source>
        <dbReference type="EMBL" id="KAJ7757011.1"/>
    </source>
</evidence>
<sequence length="516" mass="55977">IAATVTEGPSTYDPACPGGLKINFKDTLAQYYKDYRRHHGHTPTKTSSESTVKKNRKKTSIITVGPAKLCFNRTLRVRDDNKTYALPPGLGTFPVVNANDYAPTLPDYIKRRGGYIVPMFQREALWIGIDGGRCAIKISVGGINAITGQKHDEAPRNGTQDYILGAKQPWLDGIATEPGVVRQFVAMKLGYGYTIEEQLAITATGGIQVDVFPTLIGVVSFRHADSQRQLNLGMTPEQLGIGDMVSDALDMPRDGERLRMIFEGKELAEERTVSGMGLCAPRVLISRPEIQIMGSGRRVPFISISGDGRMGIAAGGKISQRIYEDDFSPATYDEENAHRVFIHTVSTAAWEIITGVVCPITPITPKLYEAFKLPWFALYDEHLPTVHPNDAFKAVKSISALDNASPASAKLINPDAPPNCAQHSTRKGACVARPCGHSACTECFGESVMGGDNECVVCGQKVEKFVGFKKPVPKMKRGGGSEGLWWEAEAQIGGELKGSPSVITLMLDEDAVSAPH</sequence>
<dbReference type="CDD" id="cd16449">
    <property type="entry name" value="RING-HC"/>
    <property type="match status" value="1"/>
</dbReference>
<evidence type="ECO:0000256" key="1">
    <source>
        <dbReference type="SAM" id="MobiDB-lite"/>
    </source>
</evidence>